<keyword evidence="2" id="KW-1185">Reference proteome</keyword>
<reference evidence="1" key="1">
    <citation type="submission" date="2019-04" db="EMBL/GenBank/DDBJ databases">
        <title>Microbes associate with the intestines of laboratory mice.</title>
        <authorList>
            <person name="Navarre W."/>
            <person name="Wong E."/>
            <person name="Huang K."/>
            <person name="Tropini C."/>
            <person name="Ng K."/>
            <person name="Yu B."/>
        </authorList>
    </citation>
    <scope>NUCLEOTIDE SEQUENCE</scope>
    <source>
        <strain evidence="1">NM01_1-7b</strain>
    </source>
</reference>
<sequence length="117" mass="12633">MIGDKNMAFNMYGGQFINAKDSATVNATQNNGISADGLDGIIKGIMDNLSDLNEEDADSIRDIVDMAKDELEKPEPGVSRLKNCLALIAPMFTIANGIPTLADNLQKLVDYIAPFIK</sequence>
<gene>
    <name evidence="1" type="ORF">E5329_17120</name>
</gene>
<evidence type="ECO:0000313" key="2">
    <source>
        <dbReference type="Proteomes" id="UP000304953"/>
    </source>
</evidence>
<proteinExistence type="predicted"/>
<dbReference type="EMBL" id="SRYA01000037">
    <property type="protein sequence ID" value="TGY95016.1"/>
    <property type="molecule type" value="Genomic_DNA"/>
</dbReference>
<evidence type="ECO:0000313" key="1">
    <source>
        <dbReference type="EMBL" id="TGY95016.1"/>
    </source>
</evidence>
<comment type="caution">
    <text evidence="1">The sequence shown here is derived from an EMBL/GenBank/DDBJ whole genome shotgun (WGS) entry which is preliminary data.</text>
</comment>
<dbReference type="Proteomes" id="UP000304953">
    <property type="component" value="Unassembled WGS sequence"/>
</dbReference>
<organism evidence="1 2">
    <name type="scientific">Petralouisia muris</name>
    <dbReference type="NCBI Taxonomy" id="3032872"/>
    <lineage>
        <taxon>Bacteria</taxon>
        <taxon>Bacillati</taxon>
        <taxon>Bacillota</taxon>
        <taxon>Clostridia</taxon>
        <taxon>Lachnospirales</taxon>
        <taxon>Lachnospiraceae</taxon>
        <taxon>Petralouisia</taxon>
    </lineage>
</organism>
<name>A0AC61RUA3_9FIRM</name>
<accession>A0AC61RUA3</accession>
<protein>
    <submittedName>
        <fullName evidence="1">Uncharacterized protein</fullName>
    </submittedName>
</protein>